<evidence type="ECO:0000256" key="1">
    <source>
        <dbReference type="SAM" id="MobiDB-lite"/>
    </source>
</evidence>
<accession>A0A5B8RXK6</accession>
<evidence type="ECO:0000313" key="4">
    <source>
        <dbReference type="Proteomes" id="UP000321199"/>
    </source>
</evidence>
<dbReference type="Proteomes" id="UP000321199">
    <property type="component" value="Chromosome"/>
</dbReference>
<evidence type="ECO:0000313" key="3">
    <source>
        <dbReference type="EMBL" id="QEA12975.1"/>
    </source>
</evidence>
<dbReference type="KEGG" id="cof:FOZ74_08005"/>
<dbReference type="PROSITE" id="PS51257">
    <property type="entry name" value="PROKAR_LIPOPROTEIN"/>
    <property type="match status" value="1"/>
</dbReference>
<keyword evidence="2" id="KW-0732">Signal</keyword>
<organism evidence="3 4">
    <name type="scientific">Comamonas flocculans</name>
    <dbReference type="NCBI Taxonomy" id="2597701"/>
    <lineage>
        <taxon>Bacteria</taxon>
        <taxon>Pseudomonadati</taxon>
        <taxon>Pseudomonadota</taxon>
        <taxon>Betaproteobacteria</taxon>
        <taxon>Burkholderiales</taxon>
        <taxon>Comamonadaceae</taxon>
        <taxon>Comamonas</taxon>
    </lineage>
</organism>
<feature type="chain" id="PRO_5022952148" evidence="2">
    <location>
        <begin position="26"/>
        <end position="126"/>
    </location>
</feature>
<protein>
    <submittedName>
        <fullName evidence="3">Uncharacterized protein</fullName>
    </submittedName>
</protein>
<gene>
    <name evidence="3" type="ORF">FOZ74_08005</name>
</gene>
<keyword evidence="4" id="KW-1185">Reference proteome</keyword>
<sequence length="126" mass="13131">MRERPRHPVGRWLMSALLASAAALSACGGGGDATDPSLPPSPPSAGTFKLDTELSGLRADRSLSLRITLDGQAAPVERTLTENGLSTLHAGPAGGFGLHWSACPTARTAPSVPPAARWLPARRRCR</sequence>
<feature type="region of interest" description="Disordered" evidence="1">
    <location>
        <begin position="27"/>
        <end position="47"/>
    </location>
</feature>
<feature type="signal peptide" evidence="2">
    <location>
        <begin position="1"/>
        <end position="25"/>
    </location>
</feature>
<name>A0A5B8RXK6_9BURK</name>
<dbReference type="EMBL" id="CP042344">
    <property type="protein sequence ID" value="QEA12975.1"/>
    <property type="molecule type" value="Genomic_DNA"/>
</dbReference>
<reference evidence="3 4" key="1">
    <citation type="submission" date="2019-07" db="EMBL/GenBank/DDBJ databases">
        <title>Complete genome sequence of Comamonas sp. NLF 7-7 isolated from livestock.</title>
        <authorList>
            <person name="Kim D.H."/>
            <person name="Kim J.G."/>
        </authorList>
    </citation>
    <scope>NUCLEOTIDE SEQUENCE [LARGE SCALE GENOMIC DNA]</scope>
    <source>
        <strain evidence="3 4">NLF 7-7</strain>
    </source>
</reference>
<evidence type="ECO:0000256" key="2">
    <source>
        <dbReference type="SAM" id="SignalP"/>
    </source>
</evidence>
<dbReference type="RefSeq" id="WP_146912568.1">
    <property type="nucleotide sequence ID" value="NZ_CP042344.1"/>
</dbReference>
<dbReference type="AlphaFoldDB" id="A0A5B8RXK6"/>
<proteinExistence type="predicted"/>